<sequence>MCVAAIAWAAHPRWRLVAIGNRDEFHDRPTAPLHQWANGMIAGRDEQAGGTWLGVASNGRFGLVTNYRVDGYPQPHLASRGDLVTNWLTGQSPGDVAGMNPFNLFVAGPEGAHYVTNHPAPRREALPPGIHGLSNGAFAQPWSKTRKLEAALARWLDADASSEALFTPLADRTLATDAEPDGPSPQFSGVFIVNPVYGTRCSTVITVDRAGRGSIVERRFGPDGTETGTTALSFDWPA</sequence>
<dbReference type="Pfam" id="PF05742">
    <property type="entry name" value="TANGO2"/>
    <property type="match status" value="1"/>
</dbReference>
<dbReference type="InterPro" id="IPR008551">
    <property type="entry name" value="TANGO2"/>
</dbReference>
<protein>
    <recommendedName>
        <fullName evidence="3">NRDE family protein</fullName>
    </recommendedName>
</protein>
<keyword evidence="2" id="KW-1185">Reference proteome</keyword>
<comment type="caution">
    <text evidence="1">The sequence shown here is derived from an EMBL/GenBank/DDBJ whole genome shotgun (WGS) entry which is preliminary data.</text>
</comment>
<evidence type="ECO:0000313" key="2">
    <source>
        <dbReference type="Proteomes" id="UP000634139"/>
    </source>
</evidence>
<evidence type="ECO:0008006" key="3">
    <source>
        <dbReference type="Google" id="ProtNLM"/>
    </source>
</evidence>
<reference evidence="1" key="2">
    <citation type="submission" date="2020-09" db="EMBL/GenBank/DDBJ databases">
        <authorList>
            <person name="Sun Q."/>
            <person name="Kim S."/>
        </authorList>
    </citation>
    <scope>NUCLEOTIDE SEQUENCE</scope>
    <source>
        <strain evidence="1">KCTC 32422</strain>
    </source>
</reference>
<dbReference type="PANTHER" id="PTHR17985:SF8">
    <property type="entry name" value="TRANSPORT AND GOLGI ORGANIZATION PROTEIN 2 HOMOLOG"/>
    <property type="match status" value="1"/>
</dbReference>
<dbReference type="RefSeq" id="WP_189542337.1">
    <property type="nucleotide sequence ID" value="NZ_BMZD01000007.1"/>
</dbReference>
<dbReference type="Proteomes" id="UP000634139">
    <property type="component" value="Unassembled WGS sequence"/>
</dbReference>
<proteinExistence type="predicted"/>
<dbReference type="PANTHER" id="PTHR17985">
    <property type="entry name" value="SER/THR-RICH PROTEIN T10 IN DGCR REGION"/>
    <property type="match status" value="1"/>
</dbReference>
<dbReference type="AlphaFoldDB" id="A0A918RMR0"/>
<name>A0A918RMR0_9SPHN</name>
<gene>
    <name evidence="1" type="ORF">GCM10011617_26430</name>
</gene>
<dbReference type="EMBL" id="BMZD01000007">
    <property type="protein sequence ID" value="GHA04148.1"/>
    <property type="molecule type" value="Genomic_DNA"/>
</dbReference>
<organism evidence="1 2">
    <name type="scientific">Novosphingobium arvoryzae</name>
    <dbReference type="NCBI Taxonomy" id="1256514"/>
    <lineage>
        <taxon>Bacteria</taxon>
        <taxon>Pseudomonadati</taxon>
        <taxon>Pseudomonadota</taxon>
        <taxon>Alphaproteobacteria</taxon>
        <taxon>Sphingomonadales</taxon>
        <taxon>Sphingomonadaceae</taxon>
        <taxon>Novosphingobium</taxon>
    </lineage>
</organism>
<evidence type="ECO:0000313" key="1">
    <source>
        <dbReference type="EMBL" id="GHA04148.1"/>
    </source>
</evidence>
<accession>A0A918RMR0</accession>
<reference evidence="1" key="1">
    <citation type="journal article" date="2014" name="Int. J. Syst. Evol. Microbiol.">
        <title>Complete genome sequence of Corynebacterium casei LMG S-19264T (=DSM 44701T), isolated from a smear-ripened cheese.</title>
        <authorList>
            <consortium name="US DOE Joint Genome Institute (JGI-PGF)"/>
            <person name="Walter F."/>
            <person name="Albersmeier A."/>
            <person name="Kalinowski J."/>
            <person name="Ruckert C."/>
        </authorList>
    </citation>
    <scope>NUCLEOTIDE SEQUENCE</scope>
    <source>
        <strain evidence="1">KCTC 32422</strain>
    </source>
</reference>